<dbReference type="OrthoDB" id="9804186at2"/>
<dbReference type="Gene3D" id="1.10.260.40">
    <property type="entry name" value="lambda repressor-like DNA-binding domains"/>
    <property type="match status" value="1"/>
</dbReference>
<feature type="domain" description="HTH cro/C1-type" evidence="1">
    <location>
        <begin position="22"/>
        <end position="61"/>
    </location>
</feature>
<accession>A0A4R1QYL1</accession>
<evidence type="ECO:0000259" key="1">
    <source>
        <dbReference type="PROSITE" id="PS50943"/>
    </source>
</evidence>
<organism evidence="2 3">
    <name type="scientific">Kineothrix alysoides</name>
    <dbReference type="NCBI Taxonomy" id="1469948"/>
    <lineage>
        <taxon>Bacteria</taxon>
        <taxon>Bacillati</taxon>
        <taxon>Bacillota</taxon>
        <taxon>Clostridia</taxon>
        <taxon>Lachnospirales</taxon>
        <taxon>Lachnospiraceae</taxon>
        <taxon>Kineothrix</taxon>
    </lineage>
</organism>
<evidence type="ECO:0000313" key="2">
    <source>
        <dbReference type="EMBL" id="TCL57970.1"/>
    </source>
</evidence>
<dbReference type="STRING" id="1469948.GCA_000732725_02205"/>
<sequence length="71" mass="8526">MVRLRILQILSEQNHTKYWLYKQMDLSYQNFNRMVTNQTSSIRFDNLDKLSKILDCPVGDLFEIIEDVNTK</sequence>
<dbReference type="InterPro" id="IPR010982">
    <property type="entry name" value="Lambda_DNA-bd_dom_sf"/>
</dbReference>
<dbReference type="EMBL" id="SLUO01000007">
    <property type="protein sequence ID" value="TCL57970.1"/>
    <property type="molecule type" value="Genomic_DNA"/>
</dbReference>
<gene>
    <name evidence="2" type="ORF">EDD76_10784</name>
</gene>
<dbReference type="Proteomes" id="UP000295718">
    <property type="component" value="Unassembled WGS sequence"/>
</dbReference>
<dbReference type="Pfam" id="PF13443">
    <property type="entry name" value="HTH_26"/>
    <property type="match status" value="1"/>
</dbReference>
<proteinExistence type="predicted"/>
<protein>
    <submittedName>
        <fullName evidence="2">DNA-binding Xre family transcriptional regulator</fullName>
    </submittedName>
</protein>
<reference evidence="2 3" key="1">
    <citation type="submission" date="2019-03" db="EMBL/GenBank/DDBJ databases">
        <title>Genomic Encyclopedia of Type Strains, Phase IV (KMG-IV): sequencing the most valuable type-strain genomes for metagenomic binning, comparative biology and taxonomic classification.</title>
        <authorList>
            <person name="Goeker M."/>
        </authorList>
    </citation>
    <scope>NUCLEOTIDE SEQUENCE [LARGE SCALE GENOMIC DNA]</scope>
    <source>
        <strain evidence="2 3">DSM 100556</strain>
    </source>
</reference>
<dbReference type="RefSeq" id="WP_031390893.1">
    <property type="nucleotide sequence ID" value="NZ_JPNB01000002.1"/>
</dbReference>
<name>A0A4R1QYL1_9FIRM</name>
<dbReference type="InterPro" id="IPR001387">
    <property type="entry name" value="Cro/C1-type_HTH"/>
</dbReference>
<keyword evidence="3" id="KW-1185">Reference proteome</keyword>
<dbReference type="PROSITE" id="PS50943">
    <property type="entry name" value="HTH_CROC1"/>
    <property type="match status" value="1"/>
</dbReference>
<evidence type="ECO:0000313" key="3">
    <source>
        <dbReference type="Proteomes" id="UP000295718"/>
    </source>
</evidence>
<comment type="caution">
    <text evidence="2">The sequence shown here is derived from an EMBL/GenBank/DDBJ whole genome shotgun (WGS) entry which is preliminary data.</text>
</comment>
<dbReference type="SUPFAM" id="SSF47413">
    <property type="entry name" value="lambda repressor-like DNA-binding domains"/>
    <property type="match status" value="1"/>
</dbReference>
<dbReference type="GO" id="GO:0003677">
    <property type="term" value="F:DNA binding"/>
    <property type="evidence" value="ECO:0007669"/>
    <property type="project" value="UniProtKB-KW"/>
</dbReference>
<keyword evidence="2" id="KW-0238">DNA-binding</keyword>
<dbReference type="AlphaFoldDB" id="A0A4R1QYL1"/>